<dbReference type="InterPro" id="IPR041638">
    <property type="entry name" value="BaeRF_family11"/>
</dbReference>
<gene>
    <name evidence="2" type="ORF">FPY71_11075</name>
</gene>
<dbReference type="AlphaFoldDB" id="A0A5B0DWZ9"/>
<evidence type="ECO:0000313" key="3">
    <source>
        <dbReference type="Proteomes" id="UP000324738"/>
    </source>
</evidence>
<organism evidence="2 3">
    <name type="scientific">Aureimonas fodinaquatilis</name>
    <dbReference type="NCBI Taxonomy" id="2565783"/>
    <lineage>
        <taxon>Bacteria</taxon>
        <taxon>Pseudomonadati</taxon>
        <taxon>Pseudomonadota</taxon>
        <taxon>Alphaproteobacteria</taxon>
        <taxon>Hyphomicrobiales</taxon>
        <taxon>Aurantimonadaceae</taxon>
        <taxon>Aureimonas</taxon>
    </lineage>
</organism>
<dbReference type="RefSeq" id="WP_149300302.1">
    <property type="nucleotide sequence ID" value="NZ_VTWH01000002.1"/>
</dbReference>
<dbReference type="Pfam" id="PF18855">
    <property type="entry name" value="baeRF_family11"/>
    <property type="match status" value="1"/>
</dbReference>
<reference evidence="2 3" key="1">
    <citation type="submission" date="2019-08" db="EMBL/GenBank/DDBJ databases">
        <title>Aureimonas fodiniaquatilis sp. nov., isolated from a coal mine wastewater.</title>
        <authorList>
            <person name="Kim W."/>
        </authorList>
    </citation>
    <scope>NUCLEOTIDE SEQUENCE [LARGE SCALE GENOMIC DNA]</scope>
    <source>
        <strain evidence="2 3">CAU 1482</strain>
    </source>
</reference>
<name>A0A5B0DWZ9_9HYPH</name>
<comment type="caution">
    <text evidence="2">The sequence shown here is derived from an EMBL/GenBank/DDBJ whole genome shotgun (WGS) entry which is preliminary data.</text>
</comment>
<evidence type="ECO:0000256" key="1">
    <source>
        <dbReference type="SAM" id="Coils"/>
    </source>
</evidence>
<accession>A0A5B0DWZ9</accession>
<dbReference type="Proteomes" id="UP000324738">
    <property type="component" value="Unassembled WGS sequence"/>
</dbReference>
<dbReference type="EMBL" id="VTWH01000002">
    <property type="protein sequence ID" value="KAA0970993.1"/>
    <property type="molecule type" value="Genomic_DNA"/>
</dbReference>
<evidence type="ECO:0008006" key="4">
    <source>
        <dbReference type="Google" id="ProtNLM"/>
    </source>
</evidence>
<protein>
    <recommendedName>
        <fullName evidence="4">Chemotaxis protein</fullName>
    </recommendedName>
</protein>
<proteinExistence type="predicted"/>
<evidence type="ECO:0000313" key="2">
    <source>
        <dbReference type="EMBL" id="KAA0970993.1"/>
    </source>
</evidence>
<feature type="coiled-coil region" evidence="1">
    <location>
        <begin position="34"/>
        <end position="68"/>
    </location>
</feature>
<keyword evidence="3" id="KW-1185">Reference proteome</keyword>
<dbReference type="OrthoDB" id="242138at2"/>
<sequence>MLHLDIPTRNEFSLLAEKRADACVSIYLKTSPITENVQASRIELKNLIRDAQNQLEEAAFDKKRLAALVDGLNDLLDDDDFWRFQANSLAVFATPDTIRTYRLANDLTSMVQVSDRFHLKPLFRVITFSHSAFILALSENAVRLVEMNADLPPEAVTVHDMPKDAASAAGKSTLNDRSMSGRIHGTEGLNVRLEQYVRKVDGALRPVLAGRERPLIVAATGRLADLFKHMNSYHNTLDETISDSPDRLSEAELAARARPILDASYKANIAEIKALFDKRTGERRTTTDVSDAARAATFGAIQTLLVDIDSVVAGFIDDETGAVTFAEKDDAKAYGIIDQITARAFGSGATVLGVRRDEIPGGGDLAAILRYPL</sequence>
<keyword evidence="1" id="KW-0175">Coiled coil</keyword>